<proteinExistence type="predicted"/>
<feature type="compositionally biased region" description="Low complexity" evidence="1">
    <location>
        <begin position="223"/>
        <end position="232"/>
    </location>
</feature>
<evidence type="ECO:0000256" key="1">
    <source>
        <dbReference type="SAM" id="MobiDB-lite"/>
    </source>
</evidence>
<dbReference type="EMBL" id="ML976693">
    <property type="protein sequence ID" value="KAF1971345.1"/>
    <property type="molecule type" value="Genomic_DNA"/>
</dbReference>
<evidence type="ECO:0000313" key="3">
    <source>
        <dbReference type="Proteomes" id="UP000800036"/>
    </source>
</evidence>
<feature type="region of interest" description="Disordered" evidence="1">
    <location>
        <begin position="80"/>
        <end position="232"/>
    </location>
</feature>
<protein>
    <submittedName>
        <fullName evidence="2">Uncharacterized protein</fullName>
    </submittedName>
</protein>
<feature type="compositionally biased region" description="Polar residues" evidence="1">
    <location>
        <begin position="93"/>
        <end position="107"/>
    </location>
</feature>
<organism evidence="2 3">
    <name type="scientific">Bimuria novae-zelandiae CBS 107.79</name>
    <dbReference type="NCBI Taxonomy" id="1447943"/>
    <lineage>
        <taxon>Eukaryota</taxon>
        <taxon>Fungi</taxon>
        <taxon>Dikarya</taxon>
        <taxon>Ascomycota</taxon>
        <taxon>Pezizomycotina</taxon>
        <taxon>Dothideomycetes</taxon>
        <taxon>Pleosporomycetidae</taxon>
        <taxon>Pleosporales</taxon>
        <taxon>Massarineae</taxon>
        <taxon>Didymosphaeriaceae</taxon>
        <taxon>Bimuria</taxon>
    </lineage>
</organism>
<reference evidence="2" key="1">
    <citation type="journal article" date="2020" name="Stud. Mycol.">
        <title>101 Dothideomycetes genomes: a test case for predicting lifestyles and emergence of pathogens.</title>
        <authorList>
            <person name="Haridas S."/>
            <person name="Albert R."/>
            <person name="Binder M."/>
            <person name="Bloem J."/>
            <person name="Labutti K."/>
            <person name="Salamov A."/>
            <person name="Andreopoulos B."/>
            <person name="Baker S."/>
            <person name="Barry K."/>
            <person name="Bills G."/>
            <person name="Bluhm B."/>
            <person name="Cannon C."/>
            <person name="Castanera R."/>
            <person name="Culley D."/>
            <person name="Daum C."/>
            <person name="Ezra D."/>
            <person name="Gonzalez J."/>
            <person name="Henrissat B."/>
            <person name="Kuo A."/>
            <person name="Liang C."/>
            <person name="Lipzen A."/>
            <person name="Lutzoni F."/>
            <person name="Magnuson J."/>
            <person name="Mondo S."/>
            <person name="Nolan M."/>
            <person name="Ohm R."/>
            <person name="Pangilinan J."/>
            <person name="Park H.-J."/>
            <person name="Ramirez L."/>
            <person name="Alfaro M."/>
            <person name="Sun H."/>
            <person name="Tritt A."/>
            <person name="Yoshinaga Y."/>
            <person name="Zwiers L.-H."/>
            <person name="Turgeon B."/>
            <person name="Goodwin S."/>
            <person name="Spatafora J."/>
            <person name="Crous P."/>
            <person name="Grigoriev I."/>
        </authorList>
    </citation>
    <scope>NUCLEOTIDE SEQUENCE</scope>
    <source>
        <strain evidence="2">CBS 107.79</strain>
    </source>
</reference>
<dbReference type="AlphaFoldDB" id="A0A6A5V2L2"/>
<name>A0A6A5V2L2_9PLEO</name>
<gene>
    <name evidence="2" type="ORF">BU23DRAFT_179889</name>
</gene>
<sequence>MRSVVLVGKRHFNASSTHTEQDSNTNEPVLSHARARMREEKFISSVRDFLSLLAVAEAEDLDYVRSKLLPHRVDLHRGTSTVPARETLPATPYESSSRSHTAVNAQSPAAPPTLGGWQLYPAAQPSSETSDSRDLFAMYTTLGDQPDSHEQAARVDTGMPDREDTTMVPTASGSTPDSPTSENASNTLAIAADSNEPTNTIRNDVAETPLPGSSQAEAHTKFSSASPSQASSNWSLSPVLDSMYAWSASSPPPTRYLRDVKRLDSLYGGTSPHGVNNIPEIITLGDSFLRVDAVHFIESFRHSWGQDGLWDCVPLSNPTTGSLVMENVLRSLCCAKTIEHDCAVDPFRLRAARILLYYYLEQKRIDLQEDPNLLNLLS</sequence>
<evidence type="ECO:0000313" key="2">
    <source>
        <dbReference type="EMBL" id="KAF1971345.1"/>
    </source>
</evidence>
<feature type="compositionally biased region" description="Basic and acidic residues" evidence="1">
    <location>
        <begin position="146"/>
        <end position="165"/>
    </location>
</feature>
<feature type="compositionally biased region" description="Polar residues" evidence="1">
    <location>
        <begin position="167"/>
        <end position="188"/>
    </location>
</feature>
<dbReference type="OrthoDB" id="3792217at2759"/>
<keyword evidence="3" id="KW-1185">Reference proteome</keyword>
<accession>A0A6A5V2L2</accession>
<dbReference type="Proteomes" id="UP000800036">
    <property type="component" value="Unassembled WGS sequence"/>
</dbReference>